<evidence type="ECO:0000256" key="3">
    <source>
        <dbReference type="ARBA" id="ARBA00023163"/>
    </source>
</evidence>
<dbReference type="Gene3D" id="3.40.50.2300">
    <property type="match status" value="2"/>
</dbReference>
<accession>A0A3B0SPW9</accession>
<evidence type="ECO:0000259" key="4">
    <source>
        <dbReference type="PROSITE" id="PS50932"/>
    </source>
</evidence>
<dbReference type="CDD" id="cd01392">
    <property type="entry name" value="HTH_LacI"/>
    <property type="match status" value="1"/>
</dbReference>
<dbReference type="Pfam" id="PF00356">
    <property type="entry name" value="LacI"/>
    <property type="match status" value="1"/>
</dbReference>
<gene>
    <name evidence="5" type="ORF">MNBD_ALPHA05-339</name>
</gene>
<dbReference type="Gene3D" id="1.10.260.40">
    <property type="entry name" value="lambda repressor-like DNA-binding domains"/>
    <property type="match status" value="1"/>
</dbReference>
<evidence type="ECO:0000256" key="2">
    <source>
        <dbReference type="ARBA" id="ARBA00023125"/>
    </source>
</evidence>
<dbReference type="PROSITE" id="PS00356">
    <property type="entry name" value="HTH_LACI_1"/>
    <property type="match status" value="1"/>
</dbReference>
<keyword evidence="3" id="KW-0804">Transcription</keyword>
<dbReference type="CDD" id="cd06295">
    <property type="entry name" value="PBP1_CelR"/>
    <property type="match status" value="1"/>
</dbReference>
<sequence>MRDNKPEELTMADIARMAGVSESTVSRALAGSELVAEKTRKRITELASAAEYTVNEGARSLRLKKTKTIEVVIPIEHHHRQHISDPFFLDMLGALADAIADRDHDMLLSKIPPWATDKRSNALVSGRADGVIIIGQGRRRDQLRDFTNAHRRVVVWGAHIDDEGYTIVGSDNREGGRLAAAHLLSLGRKRIAFLGDVSLPEIKLRHAGYLDALQQAGVAADEALTFNAPFDSEEAFAAAKILLDKKLEFDAIFAASDVIAMSAIAALGNAGMKVPQDVSVVGYDDIVGSAWYSPALTTVSQSIQQGGEALVRLLFARINGEAAASVILPPKLIIRQSCGA</sequence>
<dbReference type="GO" id="GO:0003700">
    <property type="term" value="F:DNA-binding transcription factor activity"/>
    <property type="evidence" value="ECO:0007669"/>
    <property type="project" value="TreeGrafter"/>
</dbReference>
<reference evidence="5" key="1">
    <citation type="submission" date="2018-06" db="EMBL/GenBank/DDBJ databases">
        <authorList>
            <person name="Zhirakovskaya E."/>
        </authorList>
    </citation>
    <scope>NUCLEOTIDE SEQUENCE</scope>
</reference>
<dbReference type="SUPFAM" id="SSF47413">
    <property type="entry name" value="lambda repressor-like DNA-binding domains"/>
    <property type="match status" value="1"/>
</dbReference>
<keyword evidence="2" id="KW-0238">DNA-binding</keyword>
<dbReference type="PANTHER" id="PTHR30146">
    <property type="entry name" value="LACI-RELATED TRANSCRIPTIONAL REPRESSOR"/>
    <property type="match status" value="1"/>
</dbReference>
<dbReference type="EMBL" id="UOEH01000368">
    <property type="protein sequence ID" value="VAW02619.1"/>
    <property type="molecule type" value="Genomic_DNA"/>
</dbReference>
<dbReference type="PANTHER" id="PTHR30146:SF120">
    <property type="entry name" value="ALANINE RACEMASE"/>
    <property type="match status" value="1"/>
</dbReference>
<evidence type="ECO:0000256" key="1">
    <source>
        <dbReference type="ARBA" id="ARBA00023015"/>
    </source>
</evidence>
<dbReference type="InterPro" id="IPR028082">
    <property type="entry name" value="Peripla_BP_I"/>
</dbReference>
<keyword evidence="1" id="KW-0805">Transcription regulation</keyword>
<dbReference type="PROSITE" id="PS50932">
    <property type="entry name" value="HTH_LACI_2"/>
    <property type="match status" value="1"/>
</dbReference>
<dbReference type="InterPro" id="IPR010982">
    <property type="entry name" value="Lambda_DNA-bd_dom_sf"/>
</dbReference>
<dbReference type="AlphaFoldDB" id="A0A3B0SPW9"/>
<name>A0A3B0SPW9_9ZZZZ</name>
<dbReference type="InterPro" id="IPR046335">
    <property type="entry name" value="LacI/GalR-like_sensor"/>
</dbReference>
<proteinExistence type="predicted"/>
<dbReference type="GO" id="GO:0000976">
    <property type="term" value="F:transcription cis-regulatory region binding"/>
    <property type="evidence" value="ECO:0007669"/>
    <property type="project" value="TreeGrafter"/>
</dbReference>
<dbReference type="SMART" id="SM00354">
    <property type="entry name" value="HTH_LACI"/>
    <property type="match status" value="1"/>
</dbReference>
<evidence type="ECO:0000313" key="5">
    <source>
        <dbReference type="EMBL" id="VAW02619.1"/>
    </source>
</evidence>
<dbReference type="InterPro" id="IPR000843">
    <property type="entry name" value="HTH_LacI"/>
</dbReference>
<protein>
    <submittedName>
        <fullName evidence="5">Maltose operon transcriptional repressor MalR, LacI family</fullName>
    </submittedName>
</protein>
<feature type="domain" description="HTH lacI-type" evidence="4">
    <location>
        <begin position="9"/>
        <end position="63"/>
    </location>
</feature>
<organism evidence="5">
    <name type="scientific">hydrothermal vent metagenome</name>
    <dbReference type="NCBI Taxonomy" id="652676"/>
    <lineage>
        <taxon>unclassified sequences</taxon>
        <taxon>metagenomes</taxon>
        <taxon>ecological metagenomes</taxon>
    </lineage>
</organism>
<dbReference type="Pfam" id="PF13377">
    <property type="entry name" value="Peripla_BP_3"/>
    <property type="match status" value="1"/>
</dbReference>
<dbReference type="SUPFAM" id="SSF53822">
    <property type="entry name" value="Periplasmic binding protein-like I"/>
    <property type="match status" value="1"/>
</dbReference>